<dbReference type="EMBL" id="JAGETZ010000012">
    <property type="protein sequence ID" value="MBO2011740.1"/>
    <property type="molecule type" value="Genomic_DNA"/>
</dbReference>
<comment type="caution">
    <text evidence="1">The sequence shown here is derived from an EMBL/GenBank/DDBJ whole genome shotgun (WGS) entry which is preliminary data.</text>
</comment>
<name>A0ABS3QM30_9BACT</name>
<keyword evidence="2" id="KW-1185">Reference proteome</keyword>
<evidence type="ECO:0000313" key="1">
    <source>
        <dbReference type="EMBL" id="MBO2011740.1"/>
    </source>
</evidence>
<gene>
    <name evidence="1" type="ORF">J4E00_21925</name>
</gene>
<accession>A0ABS3QM30</accession>
<reference evidence="1 2" key="1">
    <citation type="submission" date="2021-03" db="EMBL/GenBank/DDBJ databases">
        <authorList>
            <person name="Kim M.K."/>
        </authorList>
    </citation>
    <scope>NUCLEOTIDE SEQUENCE [LARGE SCALE GENOMIC DNA]</scope>
    <source>
        <strain evidence="1 2">BT442</strain>
    </source>
</reference>
<sequence length="130" mass="13189">MVCLPVTGRQPLETLRLPTAYQEQFVSGAAQGRAYQCFLTLSDPTGWTIAPGGPAAAFVAPAAREHGVPGAAAVVAAAAPAAGRELGIGGAMGAGGDTPKRQYISANLKPQGMPLSLAEVEAKYGRRGLT</sequence>
<dbReference type="RefSeq" id="WP_208177430.1">
    <property type="nucleotide sequence ID" value="NZ_JAGETZ010000012.1"/>
</dbReference>
<protein>
    <submittedName>
        <fullName evidence="1">Uncharacterized protein</fullName>
    </submittedName>
</protein>
<dbReference type="Proteomes" id="UP000664369">
    <property type="component" value="Unassembled WGS sequence"/>
</dbReference>
<proteinExistence type="predicted"/>
<organism evidence="1 2">
    <name type="scientific">Hymenobacter negativus</name>
    <dbReference type="NCBI Taxonomy" id="2795026"/>
    <lineage>
        <taxon>Bacteria</taxon>
        <taxon>Pseudomonadati</taxon>
        <taxon>Bacteroidota</taxon>
        <taxon>Cytophagia</taxon>
        <taxon>Cytophagales</taxon>
        <taxon>Hymenobacteraceae</taxon>
        <taxon>Hymenobacter</taxon>
    </lineage>
</organism>
<evidence type="ECO:0000313" key="2">
    <source>
        <dbReference type="Proteomes" id="UP000664369"/>
    </source>
</evidence>